<dbReference type="EMBL" id="CP041616">
    <property type="protein sequence ID" value="QDO88309.1"/>
    <property type="molecule type" value="Genomic_DNA"/>
</dbReference>
<dbReference type="SUPFAM" id="SSF53756">
    <property type="entry name" value="UDP-Glycosyltransferase/glycogen phosphorylase"/>
    <property type="match status" value="1"/>
</dbReference>
<keyword evidence="6 10" id="KW-0573">Peptidoglycan synthesis</keyword>
<feature type="binding site" evidence="10">
    <location>
        <position position="312"/>
    </location>
    <ligand>
        <name>UDP-N-acetyl-alpha-D-glucosamine</name>
        <dbReference type="ChEBI" id="CHEBI:57705"/>
    </ligand>
</feature>
<dbReference type="GO" id="GO:0050511">
    <property type="term" value="F:undecaprenyldiphospho-muramoylpentapeptide beta-N-acetylglucosaminyltransferase activity"/>
    <property type="evidence" value="ECO:0007669"/>
    <property type="project" value="UniProtKB-UniRule"/>
</dbReference>
<name>A0A516G9V4_9MICO</name>
<dbReference type="UniPathway" id="UPA00219"/>
<feature type="domain" description="Glycosyl transferase family 28 C-terminal" evidence="13">
    <location>
        <begin position="211"/>
        <end position="369"/>
    </location>
</feature>
<dbReference type="EC" id="2.4.1.227" evidence="10"/>
<evidence type="ECO:0000259" key="12">
    <source>
        <dbReference type="Pfam" id="PF03033"/>
    </source>
</evidence>
<keyword evidence="3 10" id="KW-0328">Glycosyltransferase</keyword>
<evidence type="ECO:0000256" key="11">
    <source>
        <dbReference type="SAM" id="MobiDB-lite"/>
    </source>
</evidence>
<dbReference type="Proteomes" id="UP000315395">
    <property type="component" value="Chromosome"/>
</dbReference>
<evidence type="ECO:0000256" key="5">
    <source>
        <dbReference type="ARBA" id="ARBA00022960"/>
    </source>
</evidence>
<comment type="caution">
    <text evidence="10">Lacks conserved residue(s) required for the propagation of feature annotation.</text>
</comment>
<dbReference type="GO" id="GO:0009252">
    <property type="term" value="P:peptidoglycan biosynthetic process"/>
    <property type="evidence" value="ECO:0007669"/>
    <property type="project" value="UniProtKB-UniRule"/>
</dbReference>
<feature type="binding site" evidence="10">
    <location>
        <position position="147"/>
    </location>
    <ligand>
        <name>UDP-N-acetyl-alpha-D-glucosamine</name>
        <dbReference type="ChEBI" id="CHEBI:57705"/>
    </ligand>
</feature>
<comment type="catalytic activity">
    <reaction evidence="10">
        <text>di-trans,octa-cis-undecaprenyl diphospho-N-acetyl-alpha-D-muramoyl-L-alanyl-D-glutamyl-meso-2,6-diaminopimeloyl-D-alanyl-D-alanine + UDP-N-acetyl-alpha-D-glucosamine = di-trans,octa-cis-undecaprenyl diphospho-[N-acetyl-alpha-D-glucosaminyl-(1-&gt;4)]-N-acetyl-alpha-D-muramoyl-L-alanyl-D-glutamyl-meso-2,6-diaminopimeloyl-D-alanyl-D-alanine + UDP + H(+)</text>
        <dbReference type="Rhea" id="RHEA:31227"/>
        <dbReference type="ChEBI" id="CHEBI:15378"/>
        <dbReference type="ChEBI" id="CHEBI:57705"/>
        <dbReference type="ChEBI" id="CHEBI:58223"/>
        <dbReference type="ChEBI" id="CHEBI:61387"/>
        <dbReference type="ChEBI" id="CHEBI:61388"/>
        <dbReference type="EC" id="2.4.1.227"/>
    </reaction>
</comment>
<dbReference type="GO" id="GO:0051991">
    <property type="term" value="F:UDP-N-acetyl-D-glucosamine:N-acetylmuramoyl-L-alanyl-D-glutamyl-meso-2,6-diaminopimelyl-D-alanyl-D-alanine-diphosphoundecaprenol 4-beta-N-acetylglucosaminlytransferase activity"/>
    <property type="evidence" value="ECO:0007669"/>
    <property type="project" value="RHEA"/>
</dbReference>
<dbReference type="RefSeq" id="WP_143782984.1">
    <property type="nucleotide sequence ID" value="NZ_CP041616.1"/>
</dbReference>
<comment type="similarity">
    <text evidence="10">Belongs to the glycosyltransferase 28 family. MurG subfamily.</text>
</comment>
<evidence type="ECO:0000256" key="4">
    <source>
        <dbReference type="ARBA" id="ARBA00022679"/>
    </source>
</evidence>
<dbReference type="Pfam" id="PF04101">
    <property type="entry name" value="Glyco_tran_28_C"/>
    <property type="match status" value="1"/>
</dbReference>
<keyword evidence="9 10" id="KW-0961">Cell wall biogenesis/degradation</keyword>
<dbReference type="KEGG" id="orz:FNH13_08095"/>
<sequence>MNNSTDPLSESAQHPPTATGPASLSVVLAGGGSAGHVNPLLATADVLRALVPDVRITVLGTEEGLEARLVPERGYDLRFLPKVPFPRRPNAAALKFPGSMRAAITTATDVLREVGADVVVGFGGYVATPAYLAARRTKTPLVIHEGNARPGLANRLGARFTEHVATTFASTPLRGAEVIGLPMRAEITDLDRGALRGEALEHFGLRGDRTTLLVFGGSLGAQRLNDSFPAAAPDLRAAGVQVLHLTGAGKPVHVEPDEQCPYVARDYTDRMDLAYAVAELAVGRAGAGTVCELTAVGVPAIYVPLPIGNGEQRLNAQDVVAAGGGILVDDGDVTPQWVRESVLPLLADRDRLALMADEAAVMGNRDAAEVLATMVLAAAGHDAGAAGGAPTGSPTA</sequence>
<dbReference type="PANTHER" id="PTHR21015">
    <property type="entry name" value="UDP-N-ACETYLGLUCOSAMINE--N-ACETYLMURAMYL-(PENTAPEPTIDE) PYROPHOSPHORYL-UNDECAPRENOL N-ACETYLGLUCOSAMINE TRANSFERASE 1"/>
    <property type="match status" value="1"/>
</dbReference>
<feature type="compositionally biased region" description="Polar residues" evidence="11">
    <location>
        <begin position="1"/>
        <end position="22"/>
    </location>
</feature>
<dbReference type="Pfam" id="PF03033">
    <property type="entry name" value="Glyco_transf_28"/>
    <property type="match status" value="1"/>
</dbReference>
<evidence type="ECO:0000256" key="7">
    <source>
        <dbReference type="ARBA" id="ARBA00023136"/>
    </source>
</evidence>
<evidence type="ECO:0000256" key="2">
    <source>
        <dbReference type="ARBA" id="ARBA00022618"/>
    </source>
</evidence>
<keyword evidence="8 10" id="KW-0131">Cell cycle</keyword>
<evidence type="ECO:0000259" key="13">
    <source>
        <dbReference type="Pfam" id="PF04101"/>
    </source>
</evidence>
<dbReference type="AlphaFoldDB" id="A0A516G9V4"/>
<feature type="binding site" evidence="10">
    <location>
        <position position="184"/>
    </location>
    <ligand>
        <name>UDP-N-acetyl-alpha-D-glucosamine</name>
        <dbReference type="ChEBI" id="CHEBI:57705"/>
    </ligand>
</feature>
<dbReference type="GO" id="GO:0005975">
    <property type="term" value="P:carbohydrate metabolic process"/>
    <property type="evidence" value="ECO:0007669"/>
    <property type="project" value="InterPro"/>
</dbReference>
<evidence type="ECO:0000313" key="14">
    <source>
        <dbReference type="EMBL" id="QDO88309.1"/>
    </source>
</evidence>
<organism evidence="14 15">
    <name type="scientific">Ornithinimicrobium ciconiae</name>
    <dbReference type="NCBI Taxonomy" id="2594265"/>
    <lineage>
        <taxon>Bacteria</taxon>
        <taxon>Bacillati</taxon>
        <taxon>Actinomycetota</taxon>
        <taxon>Actinomycetes</taxon>
        <taxon>Micrococcales</taxon>
        <taxon>Ornithinimicrobiaceae</taxon>
        <taxon>Ornithinimicrobium</taxon>
    </lineage>
</organism>
<gene>
    <name evidence="10 14" type="primary">murG</name>
    <name evidence="14" type="ORF">FNH13_08095</name>
</gene>
<keyword evidence="7 10" id="KW-0472">Membrane</keyword>
<dbReference type="OrthoDB" id="9808936at2"/>
<dbReference type="CDD" id="cd03785">
    <property type="entry name" value="GT28_MurG"/>
    <property type="match status" value="1"/>
</dbReference>
<dbReference type="NCBIfam" id="TIGR01133">
    <property type="entry name" value="murG"/>
    <property type="match status" value="1"/>
</dbReference>
<dbReference type="InterPro" id="IPR004276">
    <property type="entry name" value="GlycoTrans_28_N"/>
</dbReference>
<keyword evidence="4 10" id="KW-0808">Transferase</keyword>
<evidence type="ECO:0000256" key="1">
    <source>
        <dbReference type="ARBA" id="ARBA00022475"/>
    </source>
</evidence>
<feature type="binding site" evidence="10">
    <location>
        <position position="218"/>
    </location>
    <ligand>
        <name>UDP-N-acetyl-alpha-D-glucosamine</name>
        <dbReference type="ChEBI" id="CHEBI:57705"/>
    </ligand>
</feature>
<evidence type="ECO:0000256" key="8">
    <source>
        <dbReference type="ARBA" id="ARBA00023306"/>
    </source>
</evidence>
<proteinExistence type="inferred from homology"/>
<dbReference type="InterPro" id="IPR007235">
    <property type="entry name" value="Glyco_trans_28_C"/>
</dbReference>
<evidence type="ECO:0000256" key="6">
    <source>
        <dbReference type="ARBA" id="ARBA00022984"/>
    </source>
</evidence>
<keyword evidence="2 10" id="KW-0132">Cell division</keyword>
<feature type="binding site" evidence="10">
    <location>
        <begin position="33"/>
        <end position="35"/>
    </location>
    <ligand>
        <name>UDP-N-acetyl-alpha-D-glucosamine</name>
        <dbReference type="ChEBI" id="CHEBI:57705"/>
    </ligand>
</feature>
<keyword evidence="15" id="KW-1185">Reference proteome</keyword>
<dbReference type="HAMAP" id="MF_00033">
    <property type="entry name" value="MurG"/>
    <property type="match status" value="1"/>
</dbReference>
<dbReference type="GO" id="GO:0051301">
    <property type="term" value="P:cell division"/>
    <property type="evidence" value="ECO:0007669"/>
    <property type="project" value="UniProtKB-KW"/>
</dbReference>
<keyword evidence="5 10" id="KW-0133">Cell shape</keyword>
<evidence type="ECO:0000256" key="9">
    <source>
        <dbReference type="ARBA" id="ARBA00023316"/>
    </source>
</evidence>
<dbReference type="Gene3D" id="3.40.50.2000">
    <property type="entry name" value="Glycogen Phosphorylase B"/>
    <property type="match status" value="2"/>
</dbReference>
<dbReference type="GO" id="GO:0008360">
    <property type="term" value="P:regulation of cell shape"/>
    <property type="evidence" value="ECO:0007669"/>
    <property type="project" value="UniProtKB-KW"/>
</dbReference>
<evidence type="ECO:0000256" key="10">
    <source>
        <dbReference type="HAMAP-Rule" id="MF_00033"/>
    </source>
</evidence>
<dbReference type="GO" id="GO:0005886">
    <property type="term" value="C:plasma membrane"/>
    <property type="evidence" value="ECO:0007669"/>
    <property type="project" value="UniProtKB-SubCell"/>
</dbReference>
<evidence type="ECO:0000256" key="3">
    <source>
        <dbReference type="ARBA" id="ARBA00022676"/>
    </source>
</evidence>
<comment type="pathway">
    <text evidence="10">Cell wall biogenesis; peptidoglycan biosynthesis.</text>
</comment>
<dbReference type="PANTHER" id="PTHR21015:SF22">
    <property type="entry name" value="GLYCOSYLTRANSFERASE"/>
    <property type="match status" value="1"/>
</dbReference>
<keyword evidence="1 10" id="KW-1003">Cell membrane</keyword>
<comment type="subcellular location">
    <subcellularLocation>
        <location evidence="10">Cell membrane</location>
        <topology evidence="10">Peripheral membrane protein</topology>
        <orientation evidence="10">Cytoplasmic side</orientation>
    </subcellularLocation>
</comment>
<comment type="function">
    <text evidence="10">Cell wall formation. Catalyzes the transfer of a GlcNAc subunit on undecaprenyl-pyrophosphoryl-MurNAc-pentapeptide (lipid intermediate I) to form undecaprenyl-pyrophosphoryl-MurNAc-(pentapeptide)GlcNAc (lipid intermediate II).</text>
</comment>
<feature type="region of interest" description="Disordered" evidence="11">
    <location>
        <begin position="1"/>
        <end position="24"/>
    </location>
</feature>
<dbReference type="InterPro" id="IPR006009">
    <property type="entry name" value="GlcNAc_MurG"/>
</dbReference>
<dbReference type="GO" id="GO:0071555">
    <property type="term" value="P:cell wall organization"/>
    <property type="evidence" value="ECO:0007669"/>
    <property type="project" value="UniProtKB-KW"/>
</dbReference>
<protein>
    <recommendedName>
        <fullName evidence="10">UDP-N-acetylglucosamine--N-acetylmuramyl-(pentapeptide) pyrophosphoryl-undecaprenol N-acetylglucosamine transferase</fullName>
        <ecNumber evidence="10">2.4.1.227</ecNumber>
    </recommendedName>
    <alternativeName>
        <fullName evidence="10">Undecaprenyl-PP-MurNAc-pentapeptide-UDPGlcNAc GlcNAc transferase</fullName>
    </alternativeName>
</protein>
<evidence type="ECO:0000313" key="15">
    <source>
        <dbReference type="Proteomes" id="UP000315395"/>
    </source>
</evidence>
<accession>A0A516G9V4</accession>
<feature type="domain" description="Glycosyltransferase family 28 N-terminal" evidence="12">
    <location>
        <begin position="26"/>
        <end position="165"/>
    </location>
</feature>
<reference evidence="14 15" key="1">
    <citation type="submission" date="2019-07" db="EMBL/GenBank/DDBJ databases">
        <title>complete genome sequencing of Ornithinimicrobium sp. H23M54.</title>
        <authorList>
            <person name="Bae J.-W."/>
            <person name="Lee S.-Y."/>
        </authorList>
    </citation>
    <scope>NUCLEOTIDE SEQUENCE [LARGE SCALE GENOMIC DNA]</scope>
    <source>
        <strain evidence="14 15">H23M54</strain>
    </source>
</reference>